<sequence>ESVRIPFGKKYLDAVISLPVSPKSLRHGVILTHGAGGDMNFSHLVSLANHLAARGVLCLRFTCKGPNLVYRTKAYSTVLTFLKFHEEHKLDSVFLAGRSMGSRAAASVMREACEHDDQFVQGLICLSYPLHPASSKSKLRNEDILQVTSPVLFICGSSDDMCDQTLLKNVVGKMKAPVQIHWITKANHSMVVNGRAMEDVNTEINNNVFSWIQQTLKL</sequence>
<evidence type="ECO:0000259" key="1">
    <source>
        <dbReference type="Pfam" id="PF20408"/>
    </source>
</evidence>
<accession>A0A8T2IFV0</accession>
<keyword evidence="4" id="KW-1185">Reference proteome</keyword>
<dbReference type="PANTHER" id="PTHR13136">
    <property type="entry name" value="TESTIS DEVELOPMENT PROTEIN PRTD"/>
    <property type="match status" value="1"/>
</dbReference>
<dbReference type="AlphaFoldDB" id="A0A8T2IFV0"/>
<dbReference type="Gene3D" id="3.40.50.1820">
    <property type="entry name" value="alpha/beta hydrolase"/>
    <property type="match status" value="1"/>
</dbReference>
<dbReference type="EMBL" id="JAACNH010000002">
    <property type="protein sequence ID" value="KAG8452088.1"/>
    <property type="molecule type" value="Genomic_DNA"/>
</dbReference>
<gene>
    <name evidence="3" type="ORF">GDO86_004033</name>
    <name evidence="2" type="ORF">GDO86_019735</name>
</gene>
<feature type="domain" description="KANL3/Tex30 alpha/beta hydrolase-like" evidence="1">
    <location>
        <begin position="28"/>
        <end position="205"/>
    </location>
</feature>
<dbReference type="OrthoDB" id="6415022at2759"/>
<dbReference type="EMBL" id="JAACNH010004936">
    <property type="protein sequence ID" value="KAG8429598.1"/>
    <property type="molecule type" value="Genomic_DNA"/>
</dbReference>
<dbReference type="InterPro" id="IPR026555">
    <property type="entry name" value="NSL3/Tex30"/>
</dbReference>
<evidence type="ECO:0000313" key="4">
    <source>
        <dbReference type="Proteomes" id="UP000812440"/>
    </source>
</evidence>
<reference evidence="2" key="1">
    <citation type="thesis" date="2020" institute="ProQuest LLC" country="789 East Eisenhower Parkway, Ann Arbor, MI, USA">
        <title>Comparative Genomics and Chromosome Evolution.</title>
        <authorList>
            <person name="Mudd A.B."/>
        </authorList>
    </citation>
    <scope>NUCLEOTIDE SEQUENCE</scope>
    <source>
        <strain evidence="2">Female2</strain>
        <tissue evidence="2">Blood</tissue>
    </source>
</reference>
<dbReference type="InterPro" id="IPR029058">
    <property type="entry name" value="AB_hydrolase_fold"/>
</dbReference>
<organism evidence="2 4">
    <name type="scientific">Hymenochirus boettgeri</name>
    <name type="common">Congo dwarf clawed frog</name>
    <dbReference type="NCBI Taxonomy" id="247094"/>
    <lineage>
        <taxon>Eukaryota</taxon>
        <taxon>Metazoa</taxon>
        <taxon>Chordata</taxon>
        <taxon>Craniata</taxon>
        <taxon>Vertebrata</taxon>
        <taxon>Euteleostomi</taxon>
        <taxon>Amphibia</taxon>
        <taxon>Batrachia</taxon>
        <taxon>Anura</taxon>
        <taxon>Pipoidea</taxon>
        <taxon>Pipidae</taxon>
        <taxon>Pipinae</taxon>
        <taxon>Hymenochirus</taxon>
    </lineage>
</organism>
<feature type="non-terminal residue" evidence="2">
    <location>
        <position position="218"/>
    </location>
</feature>
<dbReference type="Pfam" id="PF20408">
    <property type="entry name" value="Abhydrolase_11"/>
    <property type="match status" value="1"/>
</dbReference>
<name>A0A8T2IFV0_9PIPI</name>
<dbReference type="InterPro" id="IPR046879">
    <property type="entry name" value="KANL3/Tex30_Abhydrolase"/>
</dbReference>
<proteinExistence type="predicted"/>
<evidence type="ECO:0000313" key="2">
    <source>
        <dbReference type="EMBL" id="KAG8429598.1"/>
    </source>
</evidence>
<protein>
    <recommendedName>
        <fullName evidence="1">KANL3/Tex30 alpha/beta hydrolase-like domain-containing protein</fullName>
    </recommendedName>
</protein>
<dbReference type="SUPFAM" id="SSF53474">
    <property type="entry name" value="alpha/beta-Hydrolases"/>
    <property type="match status" value="1"/>
</dbReference>
<evidence type="ECO:0000313" key="3">
    <source>
        <dbReference type="EMBL" id="KAG8452088.1"/>
    </source>
</evidence>
<comment type="caution">
    <text evidence="2">The sequence shown here is derived from an EMBL/GenBank/DDBJ whole genome shotgun (WGS) entry which is preliminary data.</text>
</comment>
<dbReference type="PANTHER" id="PTHR13136:SF11">
    <property type="entry name" value="TESTIS-EXPRESSED PROTEIN 30"/>
    <property type="match status" value="1"/>
</dbReference>
<dbReference type="Proteomes" id="UP000812440">
    <property type="component" value="Chromosome 2"/>
</dbReference>